<protein>
    <recommendedName>
        <fullName evidence="6">Response regulatory domain-containing protein</fullName>
    </recommendedName>
</protein>
<dbReference type="GO" id="GO:0000160">
    <property type="term" value="P:phosphorelay signal transduction system"/>
    <property type="evidence" value="ECO:0007669"/>
    <property type="project" value="InterPro"/>
</dbReference>
<feature type="modified residue" description="4-aspartylphosphate" evidence="2">
    <location>
        <position position="940"/>
    </location>
</feature>
<accession>A0A8H7V4F5</accession>
<feature type="region of interest" description="Disordered" evidence="4">
    <location>
        <begin position="845"/>
        <end position="866"/>
    </location>
</feature>
<gene>
    <name evidence="7" type="ORF">INT47_006568</name>
</gene>
<sequence>MADQASIKEDSTTKANASTKNIPKRPRLNYLHSAWTTNDLYYHDSGTYMPSSTSTTKTSPQENLYHFRLPPLQLQDVDQDEEECDEVLTELFRVITIANMLCLFGSLFATTLVLYTIPSFHLILRDPDWMPHAILPLYVLWWLFMLLVLKHRTTEHLSQYLNWTQLSTLTMAFTHSVMPIRHPSFRYYHLCLVSLSLSALFTFAFTARLVKANEIKLDRFKRRMKREEIKLQQCVDTHTTEFTDHRLAFISTVSQEIQDVALMVITTLEQFSPANILANHTHELLSACSIAVPIASISAINTTIRQVCHVSSHLELLSKLTIQAWTRSNIHLLQLPTLVSAEFDIGELLQSLGDALAGVAAKLGVDFVIYHCDNRLHHTVVIGDEGAIRHALLNHIRNILECCTRGASIEVGLNVNEIRDPDKLNILFYITHTSSPDIRDASAALLPNANLTSQLLTYIGGSCAIDTETENQTRFEFSFQLGLGKRELPTIKHGPSLLQNHYANIKFSNEPSLKELHKFIENLKGLKMVLHAPEQSIFAKHMTSCLASWNTDISHVPVTVHESTPAEEEEVAFTAAIPTTPPVPSPAIEEEHLHSIPPSFILIDDDIPTLESKLGEFRTQPPASANVLQQAHQGRRNHYNKKNFFHQGTTAIIHFTSLNNYKAVRDTIAAYAFLPSGRDPFSMPRVVVVPKPAGPRRFLTALHTAWNNSVVEPHFSAIATSPSSPMPPILSMLVQREIAAAASTAAASSNVTSPQQDLLTRISPGNETSPGGSNSRRRPVSGIFSPPIDNYFSSQQPTRRRSSNHVDLIDPELPLPPRISPCLPDIIRADPITAALDEPPVTVVTDPIVSSEPPKKKSSFGGQPMMNIRSHKKKRKDRGVPFADVVSPPIHVLIVEDNIINQAILSAWMKKHKIKFAVASNGLEAVNKWKTGGFHLVLMDIQLPVMNGIEATKKIRAIEKEQKIGVLPMSSSFLRQQQEVAAAVAAATAAAAAAAAVTATDTQTSTPPLEENTDQDDLSPSNVPSIFRSPVIIVALTASSLESDRHAALAAGCNDFLTKPVSLEWLEKKIIEWGCMQALIDFEGWRRWKRKSTHDDNSEIIKKKLASFTTHRTLQIDKQKNRGESESPTAAAAVTATATDKKQGVLLPGISHLVKQRRFSSSVAQTKLILKPSKSDSDVMPRALPSISNFHHKKLDIQSSTPQSGNKES</sequence>
<dbReference type="Gene3D" id="3.40.50.2300">
    <property type="match status" value="1"/>
</dbReference>
<feature type="domain" description="Response regulatory" evidence="6">
    <location>
        <begin position="891"/>
        <end position="1074"/>
    </location>
</feature>
<proteinExistence type="predicted"/>
<dbReference type="PANTHER" id="PTHR45339:SF5">
    <property type="entry name" value="HISTIDINE KINASE"/>
    <property type="match status" value="1"/>
</dbReference>
<feature type="region of interest" description="Disordered" evidence="4">
    <location>
        <begin position="1"/>
        <end position="20"/>
    </location>
</feature>
<dbReference type="OrthoDB" id="21225at2759"/>
<evidence type="ECO:0000256" key="5">
    <source>
        <dbReference type="SAM" id="Phobius"/>
    </source>
</evidence>
<evidence type="ECO:0000256" key="4">
    <source>
        <dbReference type="SAM" id="MobiDB-lite"/>
    </source>
</evidence>
<feature type="transmembrane region" description="Helical" evidence="5">
    <location>
        <begin position="97"/>
        <end position="117"/>
    </location>
</feature>
<name>A0A8H7V4F5_9FUNG</name>
<evidence type="ECO:0000256" key="1">
    <source>
        <dbReference type="ARBA" id="ARBA00022553"/>
    </source>
</evidence>
<dbReference type="CDD" id="cd17546">
    <property type="entry name" value="REC_hyHK_CKI1_RcsC-like"/>
    <property type="match status" value="1"/>
</dbReference>
<dbReference type="SUPFAM" id="SSF52172">
    <property type="entry name" value="CheY-like"/>
    <property type="match status" value="2"/>
</dbReference>
<dbReference type="SMART" id="SM00448">
    <property type="entry name" value="REC"/>
    <property type="match status" value="1"/>
</dbReference>
<dbReference type="Pfam" id="PF00072">
    <property type="entry name" value="Response_reg"/>
    <property type="match status" value="1"/>
</dbReference>
<evidence type="ECO:0000256" key="2">
    <source>
        <dbReference type="PROSITE-ProRule" id="PRU00169"/>
    </source>
</evidence>
<feature type="coiled-coil region" evidence="3">
    <location>
        <begin position="210"/>
        <end position="237"/>
    </location>
</feature>
<dbReference type="InterPro" id="IPR011006">
    <property type="entry name" value="CheY-like_superfamily"/>
</dbReference>
<feature type="region of interest" description="Disordered" evidence="4">
    <location>
        <begin position="745"/>
        <end position="804"/>
    </location>
</feature>
<keyword evidence="1 2" id="KW-0597">Phosphoprotein</keyword>
<evidence type="ECO:0000313" key="8">
    <source>
        <dbReference type="Proteomes" id="UP000603453"/>
    </source>
</evidence>
<evidence type="ECO:0000259" key="6">
    <source>
        <dbReference type="PROSITE" id="PS50110"/>
    </source>
</evidence>
<dbReference type="EMBL" id="JAEPRD010000076">
    <property type="protein sequence ID" value="KAG2201024.1"/>
    <property type="molecule type" value="Genomic_DNA"/>
</dbReference>
<keyword evidence="5" id="KW-0812">Transmembrane</keyword>
<dbReference type="Proteomes" id="UP000603453">
    <property type="component" value="Unassembled WGS sequence"/>
</dbReference>
<dbReference type="PROSITE" id="PS50110">
    <property type="entry name" value="RESPONSE_REGULATORY"/>
    <property type="match status" value="1"/>
</dbReference>
<feature type="transmembrane region" description="Helical" evidence="5">
    <location>
        <begin position="187"/>
        <end position="210"/>
    </location>
</feature>
<organism evidence="7 8">
    <name type="scientific">Mucor saturninus</name>
    <dbReference type="NCBI Taxonomy" id="64648"/>
    <lineage>
        <taxon>Eukaryota</taxon>
        <taxon>Fungi</taxon>
        <taxon>Fungi incertae sedis</taxon>
        <taxon>Mucoromycota</taxon>
        <taxon>Mucoromycotina</taxon>
        <taxon>Mucoromycetes</taxon>
        <taxon>Mucorales</taxon>
        <taxon>Mucorineae</taxon>
        <taxon>Mucoraceae</taxon>
        <taxon>Mucor</taxon>
    </lineage>
</organism>
<feature type="transmembrane region" description="Helical" evidence="5">
    <location>
        <begin position="129"/>
        <end position="149"/>
    </location>
</feature>
<feature type="region of interest" description="Disordered" evidence="4">
    <location>
        <begin position="1000"/>
        <end position="1020"/>
    </location>
</feature>
<evidence type="ECO:0000313" key="7">
    <source>
        <dbReference type="EMBL" id="KAG2201024.1"/>
    </source>
</evidence>
<keyword evidence="5" id="KW-0472">Membrane</keyword>
<keyword evidence="5" id="KW-1133">Transmembrane helix</keyword>
<dbReference type="InterPro" id="IPR001789">
    <property type="entry name" value="Sig_transdc_resp-reg_receiver"/>
</dbReference>
<keyword evidence="3" id="KW-0175">Coiled coil</keyword>
<feature type="compositionally biased region" description="Polar residues" evidence="4">
    <location>
        <begin position="1197"/>
        <end position="1209"/>
    </location>
</feature>
<feature type="compositionally biased region" description="Basic and acidic residues" evidence="4">
    <location>
        <begin position="1"/>
        <end position="12"/>
    </location>
</feature>
<feature type="region of interest" description="Disordered" evidence="4">
    <location>
        <begin position="1172"/>
        <end position="1209"/>
    </location>
</feature>
<reference evidence="7" key="1">
    <citation type="submission" date="2020-12" db="EMBL/GenBank/DDBJ databases">
        <title>Metabolic potential, ecology and presence of endohyphal bacteria is reflected in genomic diversity of Mucoromycotina.</title>
        <authorList>
            <person name="Muszewska A."/>
            <person name="Okrasinska A."/>
            <person name="Steczkiewicz K."/>
            <person name="Drgas O."/>
            <person name="Orlowska M."/>
            <person name="Perlinska-Lenart U."/>
            <person name="Aleksandrzak-Piekarczyk T."/>
            <person name="Szatraj K."/>
            <person name="Zielenkiewicz U."/>
            <person name="Pilsyk S."/>
            <person name="Malc E."/>
            <person name="Mieczkowski P."/>
            <person name="Kruszewska J.S."/>
            <person name="Biernat P."/>
            <person name="Pawlowska J."/>
        </authorList>
    </citation>
    <scope>NUCLEOTIDE SEQUENCE</scope>
    <source>
        <strain evidence="7">WA0000017839</strain>
    </source>
</reference>
<dbReference type="AlphaFoldDB" id="A0A8H7V4F5"/>
<comment type="caution">
    <text evidence="7">The sequence shown here is derived from an EMBL/GenBank/DDBJ whole genome shotgun (WGS) entry which is preliminary data.</text>
</comment>
<feature type="compositionally biased region" description="Polar residues" evidence="4">
    <location>
        <begin position="750"/>
        <end position="774"/>
    </location>
</feature>
<keyword evidence="8" id="KW-1185">Reference proteome</keyword>
<dbReference type="PANTHER" id="PTHR45339">
    <property type="entry name" value="HYBRID SIGNAL TRANSDUCTION HISTIDINE KINASE J"/>
    <property type="match status" value="1"/>
</dbReference>
<evidence type="ECO:0000256" key="3">
    <source>
        <dbReference type="SAM" id="Coils"/>
    </source>
</evidence>